<name>A0AAI8VSD7_9PEZI</name>
<feature type="region of interest" description="Disordered" evidence="4">
    <location>
        <begin position="164"/>
        <end position="251"/>
    </location>
</feature>
<evidence type="ECO:0000256" key="3">
    <source>
        <dbReference type="ARBA" id="ARBA00023242"/>
    </source>
</evidence>
<feature type="compositionally biased region" description="Basic and acidic residues" evidence="4">
    <location>
        <begin position="60"/>
        <end position="70"/>
    </location>
</feature>
<dbReference type="PANTHER" id="PTHR13471:SF0">
    <property type="entry name" value="NUCLEAR EXOSOME REGULATOR NRDE2"/>
    <property type="match status" value="1"/>
</dbReference>
<reference evidence="5" key="1">
    <citation type="submission" date="2023-10" db="EMBL/GenBank/DDBJ databases">
        <authorList>
            <person name="Hackl T."/>
        </authorList>
    </citation>
    <scope>NUCLEOTIDE SEQUENCE</scope>
</reference>
<organism evidence="5 6">
    <name type="scientific">Anthostomella pinea</name>
    <dbReference type="NCBI Taxonomy" id="933095"/>
    <lineage>
        <taxon>Eukaryota</taxon>
        <taxon>Fungi</taxon>
        <taxon>Dikarya</taxon>
        <taxon>Ascomycota</taxon>
        <taxon>Pezizomycotina</taxon>
        <taxon>Sordariomycetes</taxon>
        <taxon>Xylariomycetidae</taxon>
        <taxon>Xylariales</taxon>
        <taxon>Xylariaceae</taxon>
        <taxon>Anthostomella</taxon>
    </lineage>
</organism>
<sequence>MPSHKEGKRPPVPKFSSFKPKLASPPPNRRVETGGESSQVGRDEHPIANRSHSRARDRRRPAADASHKPDTSQLDVPHRPTPQQPELSDLYVVDKRGDSLIRRYGSNDRRRVPEYRRFGSGRILGAVGFMRVDRSGNQEEFFFRGYSDTGSLLSSDRKTLLARGIRPKSQPIRVRREQSQTAAETEDYLPLRNSRKRKRDGNASESSGEEGPSYRSIHGRSRHHEHSDSDELYGSDSSADEMDRSADDPITMRSVDLSRKVREHPENIDSWFELVDHQDTLLQVQSSGRSPTVAEIKSYADIKLSLLQQALSQAKDDSLREKLSLKIMREGAQIWDPKTTSKRWEDAMLKYPKSFNIWKAYVNFRQTSLSTFHYDGIKQLYVDRMRVLGKDISELPPTADNTQPCEDIIYVFLRLTRFIADAGFAELATAAWQASLELSFARPPGLSQPLACEAPSNFQGFWESEVPRIGEDQAQGWATFERNGGVQDPPDPKTAGVTVSPATRDGYKAWSMVEQQHARNATIPARTLDDGAEDDPFRVVMFADIQEILLCLPFGTVPRIQRQLLDAFLIFCQLPPAYCTDNVIHEMINDGFLVRSPVGNLIPEVSPEKEALDSISDQQVRKPPEFLFNYQCMSKTPDVLFSSSPWFRYLRQIQGTIPSDQYLWILTTLKQLSRTFGVKELGPYVLAFESINEPGNEKKSAKLLLKQDSTNIDLYLGYSILERGKDNKAAARNVVSAAMGLSAISSHDRFRLGIFAAWLELEDRELVRSTLRVCLLAEENFSTTSIPEGTVVSSAQILKARQVLASNQDYLVSSGDLANAVVYAEGLALLEYLTGQSGKEPISGSQGDIWSAMSSVSNCSSGFVSRGHGSTGEHEKLLQFAARLLYYHASHGPFRSGFLREQLTQYINFFPQNTIFLSLFAWREERLSIDDRVRSLLNKVVLVESHACIGSHAFAIRHELQTGNAHSTRAAFEHAVASKACKNHPGLWISYIRFCHDRKELREKAKSVFYRAIQSCPWSKDVFMEAFVTLERDMDSAELRSVYNMLCEKGLRVHVEMEEFVEKWRRDLKEKGSGR</sequence>
<accession>A0AAI8VSD7</accession>
<dbReference type="GO" id="GO:1902369">
    <property type="term" value="P:negative regulation of RNA catabolic process"/>
    <property type="evidence" value="ECO:0007669"/>
    <property type="project" value="TreeGrafter"/>
</dbReference>
<comment type="subcellular location">
    <subcellularLocation>
        <location evidence="1">Nucleus</location>
    </subcellularLocation>
</comment>
<dbReference type="Gene3D" id="1.25.40.10">
    <property type="entry name" value="Tetratricopeptide repeat domain"/>
    <property type="match status" value="1"/>
</dbReference>
<protein>
    <submittedName>
        <fullName evidence="5">Uu.00g057640.m01.CDS01</fullName>
    </submittedName>
</protein>
<dbReference type="Proteomes" id="UP001295740">
    <property type="component" value="Unassembled WGS sequence"/>
</dbReference>
<dbReference type="GO" id="GO:0071013">
    <property type="term" value="C:catalytic step 2 spliceosome"/>
    <property type="evidence" value="ECO:0007669"/>
    <property type="project" value="TreeGrafter"/>
</dbReference>
<evidence type="ECO:0000313" key="5">
    <source>
        <dbReference type="EMBL" id="CAJ2509864.1"/>
    </source>
</evidence>
<dbReference type="PANTHER" id="PTHR13471">
    <property type="entry name" value="TETRATRICOPEPTIDE-LIKE HELICAL"/>
    <property type="match status" value="1"/>
</dbReference>
<comment type="caution">
    <text evidence="5">The sequence shown here is derived from an EMBL/GenBank/DDBJ whole genome shotgun (WGS) entry which is preliminary data.</text>
</comment>
<keyword evidence="6" id="KW-1185">Reference proteome</keyword>
<dbReference type="InterPro" id="IPR011990">
    <property type="entry name" value="TPR-like_helical_dom_sf"/>
</dbReference>
<evidence type="ECO:0000256" key="1">
    <source>
        <dbReference type="ARBA" id="ARBA00004123"/>
    </source>
</evidence>
<dbReference type="InterPro" id="IPR013633">
    <property type="entry name" value="NRDE-2"/>
</dbReference>
<proteinExistence type="inferred from homology"/>
<feature type="region of interest" description="Disordered" evidence="4">
    <location>
        <begin position="1"/>
        <end position="92"/>
    </location>
</feature>
<evidence type="ECO:0000256" key="2">
    <source>
        <dbReference type="ARBA" id="ARBA00009265"/>
    </source>
</evidence>
<dbReference type="Pfam" id="PF08424">
    <property type="entry name" value="NRDE-2"/>
    <property type="match status" value="1"/>
</dbReference>
<dbReference type="EMBL" id="CAUWAG010000013">
    <property type="protein sequence ID" value="CAJ2509864.1"/>
    <property type="molecule type" value="Genomic_DNA"/>
</dbReference>
<gene>
    <name evidence="5" type="ORF">KHLLAP_LOCUS10332</name>
</gene>
<dbReference type="GO" id="GO:0031048">
    <property type="term" value="P:regulatory ncRNA-mediated heterochromatin formation"/>
    <property type="evidence" value="ECO:0007669"/>
    <property type="project" value="TreeGrafter"/>
</dbReference>
<evidence type="ECO:0000313" key="6">
    <source>
        <dbReference type="Proteomes" id="UP001295740"/>
    </source>
</evidence>
<evidence type="ECO:0000256" key="4">
    <source>
        <dbReference type="SAM" id="MobiDB-lite"/>
    </source>
</evidence>
<dbReference type="SUPFAM" id="SSF48452">
    <property type="entry name" value="TPR-like"/>
    <property type="match status" value="1"/>
</dbReference>
<keyword evidence="3" id="KW-0539">Nucleus</keyword>
<comment type="similarity">
    <text evidence="2">Belongs to the NRDE2 family.</text>
</comment>
<dbReference type="AlphaFoldDB" id="A0AAI8VSD7"/>